<organism evidence="2 3">
    <name type="scientific">Rhodoblastus acidophilus</name>
    <name type="common">Rhodopseudomonas acidophila</name>
    <dbReference type="NCBI Taxonomy" id="1074"/>
    <lineage>
        <taxon>Bacteria</taxon>
        <taxon>Pseudomonadati</taxon>
        <taxon>Pseudomonadota</taxon>
        <taxon>Alphaproteobacteria</taxon>
        <taxon>Hyphomicrobiales</taxon>
        <taxon>Rhodoblastaceae</taxon>
        <taxon>Rhodoblastus</taxon>
    </lineage>
</organism>
<dbReference type="Proteomes" id="UP000198418">
    <property type="component" value="Unassembled WGS sequence"/>
</dbReference>
<evidence type="ECO:0000313" key="3">
    <source>
        <dbReference type="Proteomes" id="UP000198418"/>
    </source>
</evidence>
<feature type="region of interest" description="Disordered" evidence="1">
    <location>
        <begin position="113"/>
        <end position="134"/>
    </location>
</feature>
<evidence type="ECO:0000313" key="2">
    <source>
        <dbReference type="EMBL" id="SNB69937.1"/>
    </source>
</evidence>
<protein>
    <submittedName>
        <fullName evidence="2">Uncharacterized protein</fullName>
    </submittedName>
</protein>
<gene>
    <name evidence="2" type="ORF">SAMN06265338_103317</name>
</gene>
<accession>A0A212RCC8</accession>
<reference evidence="3" key="1">
    <citation type="submission" date="2017-06" db="EMBL/GenBank/DDBJ databases">
        <authorList>
            <person name="Varghese N."/>
            <person name="Submissions S."/>
        </authorList>
    </citation>
    <scope>NUCLEOTIDE SEQUENCE [LARGE SCALE GENOMIC DNA]</scope>
    <source>
        <strain evidence="3">DSM 137</strain>
    </source>
</reference>
<keyword evidence="3" id="KW-1185">Reference proteome</keyword>
<dbReference type="AlphaFoldDB" id="A0A212RCC8"/>
<proteinExistence type="predicted"/>
<name>A0A212RCC8_RHOAC</name>
<sequence>MPPLRRNLNFFPILGYYTTMAAHSPWLDRRRLLLGVAGFAAPAAAQTPRQTADITFEIDENRLRALFGRRLGDNLRRLFPDSLVGDVAADAAGVTAKLRRAEQSSAVAAALPRLDPSPAPARAPGEGLTLVSSIGPTRPDPTRLRLEWSAASLDAQAALWRDRAKALLAKALAPRNPVLTDKDARQFVLAVAGMSRPQWLAWLGGRIDLFFPAVFTLAPVAAAAGPSTFSPRPSPFARGGLVAAVAVEGERLLGNEDDLFSAGVDGQGADQRLILDLARSGADLFAAKGLPLSDRAAYALMFDKALAALAVLDGPAKDGRLRLRIDKGLGAAELAEGVRVGGSAPIVKQVAVRFG</sequence>
<dbReference type="EMBL" id="FYDG01000003">
    <property type="protein sequence ID" value="SNB69937.1"/>
    <property type="molecule type" value="Genomic_DNA"/>
</dbReference>
<evidence type="ECO:0000256" key="1">
    <source>
        <dbReference type="SAM" id="MobiDB-lite"/>
    </source>
</evidence>